<keyword evidence="3 4" id="KW-0732">Signal</keyword>
<dbReference type="GO" id="GO:1904680">
    <property type="term" value="F:peptide transmembrane transporter activity"/>
    <property type="evidence" value="ECO:0007669"/>
    <property type="project" value="TreeGrafter"/>
</dbReference>
<dbReference type="Gene3D" id="3.10.105.10">
    <property type="entry name" value="Dipeptide-binding Protein, Domain 3"/>
    <property type="match status" value="1"/>
</dbReference>
<dbReference type="GO" id="GO:0043190">
    <property type="term" value="C:ATP-binding cassette (ABC) transporter complex"/>
    <property type="evidence" value="ECO:0007669"/>
    <property type="project" value="InterPro"/>
</dbReference>
<feature type="chain" id="PRO_5039029122" description="Solute-binding protein family 5 domain-containing protein" evidence="4">
    <location>
        <begin position="21"/>
        <end position="548"/>
    </location>
</feature>
<name>A0A940SI91_9BACI</name>
<comment type="caution">
    <text evidence="6">The sequence shown here is derived from an EMBL/GenBank/DDBJ whole genome shotgun (WGS) entry which is preliminary data.</text>
</comment>
<dbReference type="PANTHER" id="PTHR30290:SF9">
    <property type="entry name" value="OLIGOPEPTIDE-BINDING PROTEIN APPA"/>
    <property type="match status" value="1"/>
</dbReference>
<accession>A0A940SI91</accession>
<evidence type="ECO:0000256" key="4">
    <source>
        <dbReference type="SAM" id="SignalP"/>
    </source>
</evidence>
<protein>
    <recommendedName>
        <fullName evidence="5">Solute-binding protein family 5 domain-containing protein</fullName>
    </recommendedName>
</protein>
<feature type="domain" description="Solute-binding protein family 5" evidence="5">
    <location>
        <begin position="87"/>
        <end position="447"/>
    </location>
</feature>
<evidence type="ECO:0000256" key="3">
    <source>
        <dbReference type="ARBA" id="ARBA00022729"/>
    </source>
</evidence>
<dbReference type="InterPro" id="IPR030678">
    <property type="entry name" value="Peptide/Ni-bd"/>
</dbReference>
<dbReference type="GO" id="GO:0015833">
    <property type="term" value="P:peptide transport"/>
    <property type="evidence" value="ECO:0007669"/>
    <property type="project" value="TreeGrafter"/>
</dbReference>
<dbReference type="Gene3D" id="3.40.190.10">
    <property type="entry name" value="Periplasmic binding protein-like II"/>
    <property type="match status" value="1"/>
</dbReference>
<dbReference type="Proteomes" id="UP000682134">
    <property type="component" value="Unassembled WGS sequence"/>
</dbReference>
<keyword evidence="2" id="KW-0813">Transport</keyword>
<proteinExistence type="inferred from homology"/>
<evidence type="ECO:0000313" key="7">
    <source>
        <dbReference type="Proteomes" id="UP000682134"/>
    </source>
</evidence>
<dbReference type="SUPFAM" id="SSF53850">
    <property type="entry name" value="Periplasmic binding protein-like II"/>
    <property type="match status" value="1"/>
</dbReference>
<dbReference type="Pfam" id="PF00496">
    <property type="entry name" value="SBP_bac_5"/>
    <property type="match status" value="1"/>
</dbReference>
<dbReference type="InterPro" id="IPR000914">
    <property type="entry name" value="SBP_5_dom"/>
</dbReference>
<evidence type="ECO:0000256" key="2">
    <source>
        <dbReference type="ARBA" id="ARBA00022448"/>
    </source>
</evidence>
<dbReference type="PIRSF" id="PIRSF002741">
    <property type="entry name" value="MppA"/>
    <property type="match status" value="1"/>
</dbReference>
<reference evidence="6" key="1">
    <citation type="submission" date="2021-04" db="EMBL/GenBank/DDBJ databases">
        <title>Genome seq and assembly of Bacillus sp.</title>
        <authorList>
            <person name="Chhetri G."/>
        </authorList>
    </citation>
    <scope>NUCLEOTIDE SEQUENCE</scope>
    <source>
        <strain evidence="6">RG28</strain>
    </source>
</reference>
<dbReference type="EMBL" id="JAGIYQ010000002">
    <property type="protein sequence ID" value="MBP0724246.1"/>
    <property type="molecule type" value="Genomic_DNA"/>
</dbReference>
<dbReference type="InterPro" id="IPR039424">
    <property type="entry name" value="SBP_5"/>
</dbReference>
<evidence type="ECO:0000313" key="6">
    <source>
        <dbReference type="EMBL" id="MBP0724246.1"/>
    </source>
</evidence>
<organism evidence="6 7">
    <name type="scientific">Gottfriedia endophytica</name>
    <dbReference type="NCBI Taxonomy" id="2820819"/>
    <lineage>
        <taxon>Bacteria</taxon>
        <taxon>Bacillati</taxon>
        <taxon>Bacillota</taxon>
        <taxon>Bacilli</taxon>
        <taxon>Bacillales</taxon>
        <taxon>Bacillaceae</taxon>
        <taxon>Gottfriedia</taxon>
    </lineage>
</organism>
<dbReference type="PANTHER" id="PTHR30290">
    <property type="entry name" value="PERIPLASMIC BINDING COMPONENT OF ABC TRANSPORTER"/>
    <property type="match status" value="1"/>
</dbReference>
<comment type="similarity">
    <text evidence="1">Belongs to the bacterial solute-binding protein 5 family.</text>
</comment>
<evidence type="ECO:0000259" key="5">
    <source>
        <dbReference type="Pfam" id="PF00496"/>
    </source>
</evidence>
<sequence>MKKMKQKLFSTALVTSLVFAGLPALHSNAASNLRPGFDPKKVGGKLVRSSFSDAVSLTPLNSSDSASIDIMARIFDALVNTNDKGAPVPDLATSWKYDKKSLTYTFTLRKGVKWHDGVPFTAQDVKFSYDVYMNPKAHNNYSALFDAIKSTSAPNDYTFIIKLKEKDVLFLENSAAGIPIFSKHQYKNGVDDYNNSNKIHRNPIGTGPFKFNSWKTNERIVIDANKDYFAGRPYLDQIITKVLPDANVEALNLINGDIDFVQSITPGLKSQVAKDKNVQMKAYDQGRFDFVGFNEATKPFNNENFRKALAYGLDRKAIVSKVMLGNAYLASGPMHPKIPQNNPDVKALPYDVNKAMDYLGKAGYKKKGDTLYDPDGKPVTLEFAYNNGNKVRQTIALVAQQNWAKLGIKVTPRAYEWSIFLDKYAKGELDCFVLGWSGYDANVDHYQFFHSSGIPTKENPGLSNRNRVNDPNIDRMLEQYKQEEDRNKRIKIYQALHKYMSDHETLIWTYHPKSTMAFNKDLSGIKTSLGTIWYNVEDWYWKNPSKHK</sequence>
<dbReference type="GO" id="GO:0042597">
    <property type="term" value="C:periplasmic space"/>
    <property type="evidence" value="ECO:0007669"/>
    <property type="project" value="UniProtKB-ARBA"/>
</dbReference>
<dbReference type="Gene3D" id="3.90.76.10">
    <property type="entry name" value="Dipeptide-binding Protein, Domain 1"/>
    <property type="match status" value="1"/>
</dbReference>
<feature type="signal peptide" evidence="4">
    <location>
        <begin position="1"/>
        <end position="20"/>
    </location>
</feature>
<dbReference type="AlphaFoldDB" id="A0A940SI91"/>
<gene>
    <name evidence="6" type="ORF">J5Y03_03490</name>
</gene>
<keyword evidence="7" id="KW-1185">Reference proteome</keyword>
<dbReference type="RefSeq" id="WP_209402577.1">
    <property type="nucleotide sequence ID" value="NZ_JAGIYQ010000002.1"/>
</dbReference>
<evidence type="ECO:0000256" key="1">
    <source>
        <dbReference type="ARBA" id="ARBA00005695"/>
    </source>
</evidence>